<sequence>MKYLFAFLLFCVAIALVVKGDETNQKVQWVKFRGITQMPLIIAEDATKMWTKMQGKTYHFIRIEKKDFATCNYRDQWRIIVIVSTCKRRHSLILKKDVGAIGPQPCISDILQALYVHSDRERKLYVERYNPKDGEIL</sequence>
<dbReference type="AlphaFoldDB" id="A0A0K0FHW1"/>
<feature type="signal peptide" evidence="1">
    <location>
        <begin position="1"/>
        <end position="20"/>
    </location>
</feature>
<evidence type="ECO:0000313" key="2">
    <source>
        <dbReference type="Proteomes" id="UP000035680"/>
    </source>
</evidence>
<evidence type="ECO:0000313" key="3">
    <source>
        <dbReference type="WBParaSite" id="SVE_0847600.1"/>
    </source>
</evidence>
<dbReference type="WBParaSite" id="SVE_0847600.1">
    <property type="protein sequence ID" value="SVE_0847600.1"/>
    <property type="gene ID" value="SVE_0847600"/>
</dbReference>
<proteinExistence type="predicted"/>
<organism evidence="2 3">
    <name type="scientific">Strongyloides venezuelensis</name>
    <name type="common">Threadworm</name>
    <dbReference type="NCBI Taxonomy" id="75913"/>
    <lineage>
        <taxon>Eukaryota</taxon>
        <taxon>Metazoa</taxon>
        <taxon>Ecdysozoa</taxon>
        <taxon>Nematoda</taxon>
        <taxon>Chromadorea</taxon>
        <taxon>Rhabditida</taxon>
        <taxon>Tylenchina</taxon>
        <taxon>Panagrolaimomorpha</taxon>
        <taxon>Strongyloidoidea</taxon>
        <taxon>Strongyloididae</taxon>
        <taxon>Strongyloides</taxon>
    </lineage>
</organism>
<feature type="chain" id="PRO_5005329886" evidence="1">
    <location>
        <begin position="21"/>
        <end position="137"/>
    </location>
</feature>
<keyword evidence="1" id="KW-0732">Signal</keyword>
<evidence type="ECO:0000256" key="1">
    <source>
        <dbReference type="SAM" id="SignalP"/>
    </source>
</evidence>
<reference evidence="2" key="1">
    <citation type="submission" date="2014-07" db="EMBL/GenBank/DDBJ databases">
        <authorList>
            <person name="Martin A.A"/>
            <person name="De Silva N."/>
        </authorList>
    </citation>
    <scope>NUCLEOTIDE SEQUENCE</scope>
</reference>
<protein>
    <submittedName>
        <fullName evidence="3">Cystatin domain-containing protein</fullName>
    </submittedName>
</protein>
<dbReference type="Proteomes" id="UP000035680">
    <property type="component" value="Unassembled WGS sequence"/>
</dbReference>
<accession>A0A0K0FHW1</accession>
<reference evidence="3" key="2">
    <citation type="submission" date="2015-08" db="UniProtKB">
        <authorList>
            <consortium name="WormBaseParasite"/>
        </authorList>
    </citation>
    <scope>IDENTIFICATION</scope>
</reference>
<name>A0A0K0FHW1_STRVS</name>
<keyword evidence="2" id="KW-1185">Reference proteome</keyword>